<accession>A0A9E7FFQ6</accession>
<dbReference type="EMBL" id="CP097506">
    <property type="protein sequence ID" value="URD95094.1"/>
    <property type="molecule type" value="Genomic_DNA"/>
</dbReference>
<evidence type="ECO:0000313" key="2">
    <source>
        <dbReference type="Proteomes" id="UP001055439"/>
    </source>
</evidence>
<keyword evidence="2" id="KW-1185">Reference proteome</keyword>
<sequence length="81" mass="8993">MRPHLKGKVRWTVTTLVNLEGDVLVWMAARDPDMARKIRSMSMSAVVAESTITVRQSSSKYLRYSTATTPSDERDAPAPAV</sequence>
<dbReference type="Proteomes" id="UP001055439">
    <property type="component" value="Chromosome 4"/>
</dbReference>
<name>A0A9E7FFQ6_9LILI</name>
<gene>
    <name evidence="1" type="ORF">MUK42_30204</name>
</gene>
<dbReference type="AlphaFoldDB" id="A0A9E7FFQ6"/>
<reference evidence="1" key="1">
    <citation type="submission" date="2022-05" db="EMBL/GenBank/DDBJ databases">
        <title>The Musa troglodytarum L. genome provides insights into the mechanism of non-climacteric behaviour and enrichment of carotenoids.</title>
        <authorList>
            <person name="Wang J."/>
        </authorList>
    </citation>
    <scope>NUCLEOTIDE SEQUENCE</scope>
    <source>
        <tissue evidence="1">Leaf</tissue>
    </source>
</reference>
<protein>
    <submittedName>
        <fullName evidence="1">Uncharacterized protein</fullName>
    </submittedName>
</protein>
<organism evidence="1 2">
    <name type="scientific">Musa troglodytarum</name>
    <name type="common">fe'i banana</name>
    <dbReference type="NCBI Taxonomy" id="320322"/>
    <lineage>
        <taxon>Eukaryota</taxon>
        <taxon>Viridiplantae</taxon>
        <taxon>Streptophyta</taxon>
        <taxon>Embryophyta</taxon>
        <taxon>Tracheophyta</taxon>
        <taxon>Spermatophyta</taxon>
        <taxon>Magnoliopsida</taxon>
        <taxon>Liliopsida</taxon>
        <taxon>Zingiberales</taxon>
        <taxon>Musaceae</taxon>
        <taxon>Musa</taxon>
    </lineage>
</organism>
<proteinExistence type="predicted"/>
<evidence type="ECO:0000313" key="1">
    <source>
        <dbReference type="EMBL" id="URD95094.1"/>
    </source>
</evidence>